<evidence type="ECO:0000313" key="5">
    <source>
        <dbReference type="EMBL" id="AFV09322.1"/>
    </source>
</evidence>
<dbReference type="SUPFAM" id="SSF47413">
    <property type="entry name" value="lambda repressor-like DNA-binding domains"/>
    <property type="match status" value="1"/>
</dbReference>
<dbReference type="InterPro" id="IPR001387">
    <property type="entry name" value="Cro/C1-type_HTH"/>
</dbReference>
<keyword evidence="2" id="KW-0238">DNA-binding</keyword>
<dbReference type="GO" id="GO:0003700">
    <property type="term" value="F:DNA-binding transcription factor activity"/>
    <property type="evidence" value="ECO:0007669"/>
    <property type="project" value="TreeGrafter"/>
</dbReference>
<dbReference type="InterPro" id="IPR050807">
    <property type="entry name" value="TransReg_Diox_bact_type"/>
</dbReference>
<evidence type="ECO:0000256" key="2">
    <source>
        <dbReference type="ARBA" id="ARBA00023125"/>
    </source>
</evidence>
<sequence>MAQLISIFAKNLREQRLKRGLTQEGLADACELHRTYIGALERSERNISLRNLEKIASVLQVHAADLITERT</sequence>
<dbReference type="Pfam" id="PF01381">
    <property type="entry name" value="HTH_3"/>
    <property type="match status" value="1"/>
</dbReference>
<dbReference type="CDD" id="cd00093">
    <property type="entry name" value="HTH_XRE"/>
    <property type="match status" value="1"/>
</dbReference>
<dbReference type="AlphaFoldDB" id="K4LC37"/>
<dbReference type="PANTHER" id="PTHR46797:SF23">
    <property type="entry name" value="HTH-TYPE TRANSCRIPTIONAL REGULATOR SUTR"/>
    <property type="match status" value="1"/>
</dbReference>
<keyword evidence="1" id="KW-0805">Transcription regulation</keyword>
<feature type="domain" description="HTH cro/C1-type" evidence="4">
    <location>
        <begin position="12"/>
        <end position="66"/>
    </location>
</feature>
<dbReference type="InterPro" id="IPR010982">
    <property type="entry name" value="Lambda_DNA-bd_dom_sf"/>
</dbReference>
<dbReference type="SMART" id="SM00530">
    <property type="entry name" value="HTH_XRE"/>
    <property type="match status" value="1"/>
</dbReference>
<dbReference type="Gene3D" id="1.10.260.40">
    <property type="entry name" value="lambda repressor-like DNA-binding domains"/>
    <property type="match status" value="1"/>
</dbReference>
<evidence type="ECO:0000259" key="4">
    <source>
        <dbReference type="PROSITE" id="PS50943"/>
    </source>
</evidence>
<name>K4LC37_9BACL</name>
<dbReference type="EMBL" id="JX481785">
    <property type="protein sequence ID" value="AFV09322.1"/>
    <property type="molecule type" value="Genomic_DNA"/>
</dbReference>
<proteinExistence type="predicted"/>
<accession>K4LC37</accession>
<reference evidence="5" key="1">
    <citation type="submission" date="2012-08" db="EMBL/GenBank/DDBJ databases">
        <title>PciI RM system.</title>
        <authorList>
            <person name="Zhu Z."/>
        </authorList>
    </citation>
    <scope>NUCLEOTIDE SEQUENCE</scope>
    <source>
        <strain evidence="5">SE-F45</strain>
    </source>
</reference>
<dbReference type="GO" id="GO:0003677">
    <property type="term" value="F:DNA binding"/>
    <property type="evidence" value="ECO:0007669"/>
    <property type="project" value="UniProtKB-KW"/>
</dbReference>
<keyword evidence="3" id="KW-0804">Transcription</keyword>
<dbReference type="REBASE" id="13520">
    <property type="entry name" value="C.PciIP"/>
</dbReference>
<organism evidence="5">
    <name type="scientific">Planococcus citreus</name>
    <dbReference type="NCBI Taxonomy" id="1373"/>
    <lineage>
        <taxon>Bacteria</taxon>
        <taxon>Bacillati</taxon>
        <taxon>Bacillota</taxon>
        <taxon>Bacilli</taxon>
        <taxon>Bacillales</taxon>
        <taxon>Caryophanaceae</taxon>
        <taxon>Planococcus</taxon>
    </lineage>
</organism>
<evidence type="ECO:0000256" key="1">
    <source>
        <dbReference type="ARBA" id="ARBA00023015"/>
    </source>
</evidence>
<protein>
    <submittedName>
        <fullName evidence="5">C.PciIP</fullName>
    </submittedName>
</protein>
<dbReference type="GO" id="GO:0005829">
    <property type="term" value="C:cytosol"/>
    <property type="evidence" value="ECO:0007669"/>
    <property type="project" value="TreeGrafter"/>
</dbReference>
<dbReference type="PANTHER" id="PTHR46797">
    <property type="entry name" value="HTH-TYPE TRANSCRIPTIONAL REGULATOR"/>
    <property type="match status" value="1"/>
</dbReference>
<dbReference type="PROSITE" id="PS50943">
    <property type="entry name" value="HTH_CROC1"/>
    <property type="match status" value="1"/>
</dbReference>
<evidence type="ECO:0000256" key="3">
    <source>
        <dbReference type="ARBA" id="ARBA00023163"/>
    </source>
</evidence>